<accession>A0A7X3LYE9</accession>
<reference evidence="1 2" key="1">
    <citation type="submission" date="2019-12" db="EMBL/GenBank/DDBJ databases">
        <authorList>
            <person name="Li M."/>
        </authorList>
    </citation>
    <scope>NUCLEOTIDE SEQUENCE [LARGE SCALE GENOMIC DNA]</scope>
    <source>
        <strain evidence="1 2">GBMRC 2046</strain>
    </source>
</reference>
<evidence type="ECO:0000313" key="1">
    <source>
        <dbReference type="EMBL" id="MXN67376.1"/>
    </source>
</evidence>
<dbReference type="EMBL" id="WUMV01000010">
    <property type="protein sequence ID" value="MXN67376.1"/>
    <property type="molecule type" value="Genomic_DNA"/>
</dbReference>
<dbReference type="Pfam" id="PF11749">
    <property type="entry name" value="DUF3305"/>
    <property type="match status" value="1"/>
</dbReference>
<gene>
    <name evidence="1" type="ORF">GR183_20915</name>
</gene>
<organism evidence="1 2">
    <name type="scientific">Stappia sediminis</name>
    <dbReference type="NCBI Taxonomy" id="2692190"/>
    <lineage>
        <taxon>Bacteria</taxon>
        <taxon>Pseudomonadati</taxon>
        <taxon>Pseudomonadota</taxon>
        <taxon>Alphaproteobacteria</taxon>
        <taxon>Hyphomicrobiales</taxon>
        <taxon>Stappiaceae</taxon>
        <taxon>Stappia</taxon>
    </lineage>
</organism>
<protein>
    <submittedName>
        <fullName evidence="1">DUF3305 domain-containing protein</fullName>
    </submittedName>
</protein>
<dbReference type="InterPro" id="IPR021736">
    <property type="entry name" value="DUF3305"/>
</dbReference>
<name>A0A7X3LYE9_9HYPH</name>
<evidence type="ECO:0000313" key="2">
    <source>
        <dbReference type="Proteomes" id="UP000433101"/>
    </source>
</evidence>
<dbReference type="Proteomes" id="UP000433101">
    <property type="component" value="Unassembled WGS sequence"/>
</dbReference>
<dbReference type="RefSeq" id="WP_160777618.1">
    <property type="nucleotide sequence ID" value="NZ_WUMV01000010.1"/>
</dbReference>
<sequence>MLKEDTRSFGVVLERRPSVSKWADFAWKVVAIIPDAPATGGWREMERDGDRVRYIIAPFAVTLHYKMVETYDANLESSEPSIWAALEEVSSQDPPWKVQGVTLDPYQAQSWQEAGEGLVEKLPMPEETLAWFAGFLKQAPEAPAFRKRRRDSVKVEEQKFGKEPIFSPLGRRVDENDGQL</sequence>
<comment type="caution">
    <text evidence="1">The sequence shown here is derived from an EMBL/GenBank/DDBJ whole genome shotgun (WGS) entry which is preliminary data.</text>
</comment>
<dbReference type="AlphaFoldDB" id="A0A7X3LYE9"/>
<proteinExistence type="predicted"/>
<keyword evidence="2" id="KW-1185">Reference proteome</keyword>